<reference evidence="3 4" key="1">
    <citation type="journal article" date="2020" name="Genome Biol. Evol.">
        <title>Comparative genomics of Sclerotiniaceae.</title>
        <authorList>
            <person name="Valero Jimenez C.A."/>
            <person name="Steentjes M."/>
            <person name="Scholten O.E."/>
            <person name="Van Kan J.A.L."/>
        </authorList>
    </citation>
    <scope>NUCLEOTIDE SEQUENCE [LARGE SCALE GENOMIC DNA]</scope>
    <source>
        <strain evidence="3 4">B1</strain>
    </source>
</reference>
<protein>
    <recommendedName>
        <fullName evidence="2">Rhamnogalacturonase A/B/Epimerase-like pectate lyase domain-containing protein</fullName>
    </recommendedName>
</protein>
<comment type="caution">
    <text evidence="3">The sequence shown here is derived from an EMBL/GenBank/DDBJ whole genome shotgun (WGS) entry which is preliminary data.</text>
</comment>
<dbReference type="InterPro" id="IPR039279">
    <property type="entry name" value="QRT3-like"/>
</dbReference>
<dbReference type="EMBL" id="RCSX01000012">
    <property type="protein sequence ID" value="KAF7927547.1"/>
    <property type="molecule type" value="Genomic_DNA"/>
</dbReference>
<keyword evidence="1" id="KW-0732">Signal</keyword>
<dbReference type="InterPro" id="IPR011050">
    <property type="entry name" value="Pectin_lyase_fold/virulence"/>
</dbReference>
<dbReference type="Proteomes" id="UP000783213">
    <property type="component" value="Unassembled WGS sequence"/>
</dbReference>
<sequence>MPTSIIPLTPSTMVFKLYFLKLLGCLLFLDSVRAGSSGGQGDSDASPYSHSPSCSYWLEDIKHQGIAAFNPNPREFHVFRNVKDFGAKGDGSTDDTAAINAAISSGNTCAPDSCLSTTKAQALVYFPAGTYMVNSTIIQNYGVSLHGNPNCLPVIKALPAFQNAPGAIGLIDGNPSSAAMAANIFFRQLRNLVIDTTLVPPSVNVTGINWPSAQATSLHNIVVNMPTVEGVQDIGLMGGGGEVFYSDLVFNGGHDGFKIPSGQANLRNVTFNGCVTGLNLQTTTTVTAQGVAFNGCSTAIQTFIATGAVSLIDSSLKNVQIGIASDRGDPLFQSSAAGSLILENVEYQNVTILVRLVGKGAVLAGGTGTILGWGQGNKLQDNIASNFSGSLSPMKRPSGLLQPGSQKWYSQAKPGYESLAVKSFISARSAGARGDGLTDDTAALQAAIFASVAQSKVLFLDHGSYKVTKTLYIPGNTKIVGEAFPNIFAAGEYFKFLDHPQPLLQVGQPGERGATELVDFVLGTQGGTAGAILIQHNLASSTSGVGGYWDVHTRVGGWEGSELQVTQCPTTPGVKKPPVDANCVAAFMSMHITKSATGAYLENCWHWAADHDIDDRNLTQIQIFTGRGILVESVAGNNWLINTPSEHHSKYQYNFANTKNIFMSMAQSEEPYYQPNPVASYPYPYKKQLSDPFFSGPFNGTNGASRQVAWAQIMTNSNDIVVYGSSYFTYFHNWSSDCTTSSTCAEVLFNIDTNCTGITVYGFTIDATQYLVNRGGVNLAPSAKNLLFASFSQIAFFKQE</sequence>
<dbReference type="InterPro" id="IPR012334">
    <property type="entry name" value="Pectin_lyas_fold"/>
</dbReference>
<gene>
    <name evidence="3" type="ORF">EAE98_005929</name>
</gene>
<feature type="chain" id="PRO_5045238410" description="Rhamnogalacturonase A/B/Epimerase-like pectate lyase domain-containing protein" evidence="1">
    <location>
        <begin position="35"/>
        <end position="800"/>
    </location>
</feature>
<dbReference type="PANTHER" id="PTHR33928">
    <property type="entry name" value="POLYGALACTURONASE QRT3"/>
    <property type="match status" value="1"/>
</dbReference>
<proteinExistence type="predicted"/>
<dbReference type="Pfam" id="PF12708">
    <property type="entry name" value="Pect-lyase_RHGA_epim"/>
    <property type="match status" value="2"/>
</dbReference>
<dbReference type="GeneID" id="62232703"/>
<dbReference type="PANTHER" id="PTHR33928:SF2">
    <property type="entry name" value="PECTATE LYASE SUPERFAMILY PROTEIN DOMAIN-CONTAINING PROTEIN-RELATED"/>
    <property type="match status" value="1"/>
</dbReference>
<name>A0ABQ7ILD1_9HELO</name>
<dbReference type="Gene3D" id="2.160.20.10">
    <property type="entry name" value="Single-stranded right-handed beta-helix, Pectin lyase-like"/>
    <property type="match status" value="2"/>
</dbReference>
<organism evidence="3 4">
    <name type="scientific">Botrytis deweyae</name>
    <dbReference type="NCBI Taxonomy" id="2478750"/>
    <lineage>
        <taxon>Eukaryota</taxon>
        <taxon>Fungi</taxon>
        <taxon>Dikarya</taxon>
        <taxon>Ascomycota</taxon>
        <taxon>Pezizomycotina</taxon>
        <taxon>Leotiomycetes</taxon>
        <taxon>Helotiales</taxon>
        <taxon>Sclerotiniaceae</taxon>
        <taxon>Botrytis</taxon>
    </lineage>
</organism>
<evidence type="ECO:0000313" key="3">
    <source>
        <dbReference type="EMBL" id="KAF7927547.1"/>
    </source>
</evidence>
<evidence type="ECO:0000313" key="4">
    <source>
        <dbReference type="Proteomes" id="UP000783213"/>
    </source>
</evidence>
<dbReference type="CDD" id="cd23668">
    <property type="entry name" value="GH55_beta13glucanase-like"/>
    <property type="match status" value="1"/>
</dbReference>
<dbReference type="InterPro" id="IPR024535">
    <property type="entry name" value="RHGA/B-epi-like_pectate_lyase"/>
</dbReference>
<evidence type="ECO:0000259" key="2">
    <source>
        <dbReference type="Pfam" id="PF12708"/>
    </source>
</evidence>
<dbReference type="RefSeq" id="XP_038809946.1">
    <property type="nucleotide sequence ID" value="XM_038953551.1"/>
</dbReference>
<feature type="domain" description="Rhamnogalacturonase A/B/Epimerase-like pectate lyase" evidence="2">
    <location>
        <begin position="424"/>
        <end position="487"/>
    </location>
</feature>
<feature type="signal peptide" evidence="1">
    <location>
        <begin position="1"/>
        <end position="34"/>
    </location>
</feature>
<evidence type="ECO:0000256" key="1">
    <source>
        <dbReference type="SAM" id="SignalP"/>
    </source>
</evidence>
<feature type="domain" description="Rhamnogalacturonase A/B/Epimerase-like pectate lyase" evidence="2">
    <location>
        <begin position="79"/>
        <end position="300"/>
    </location>
</feature>
<accession>A0ABQ7ILD1</accession>
<keyword evidence="4" id="KW-1185">Reference proteome</keyword>
<dbReference type="SUPFAM" id="SSF51126">
    <property type="entry name" value="Pectin lyase-like"/>
    <property type="match status" value="2"/>
</dbReference>